<dbReference type="AlphaFoldDB" id="Q6B361"/>
<dbReference type="EMBL" id="AY688432">
    <property type="protein sequence ID" value="AAT90809.1"/>
    <property type="molecule type" value="Genomic_DNA"/>
</dbReference>
<reference evidence="1" key="1">
    <citation type="journal article" date="2005" name="Appl. Environ. Microbiol.">
        <title>Intracellular screen to identify metagenomic clones that induce or inhibit a quorum-sensing biosensor.</title>
        <authorList>
            <person name="Williamson L.L."/>
            <person name="Borlee B.R."/>
            <person name="Schloss P.D."/>
            <person name="Guan C."/>
            <person name="Allen H.K."/>
            <person name="Handelsman J."/>
        </authorList>
    </citation>
    <scope>NUCLEOTIDE SEQUENCE</scope>
</reference>
<proteinExistence type="predicted"/>
<evidence type="ECO:0000313" key="1">
    <source>
        <dbReference type="EMBL" id="AAT90809.1"/>
    </source>
</evidence>
<organism evidence="1">
    <name type="scientific">uncultured proteobacterium QS1</name>
    <dbReference type="NCBI Taxonomy" id="288647"/>
    <lineage>
        <taxon>Bacteria</taxon>
        <taxon>Pseudomonadati</taxon>
        <taxon>Pseudomonadota</taxon>
        <taxon>environmental samples</taxon>
    </lineage>
</organism>
<sequence>MTGPLFNTSQSLSRPSIDWADLYLRFTTTVDASVRAAQLALVKYTEANVFISWSSMRSVWPSISPRSGSVARRSSGSNVARWVAVGVTRHQQKLEWRLRRGNVRFSSC</sequence>
<name>Q6B361_9PROT</name>
<protein>
    <submittedName>
        <fullName evidence="1">Uncharacterized protein</fullName>
    </submittedName>
</protein>
<gene>
    <name evidence="1" type="ORF">qs148</name>
</gene>
<accession>Q6B361</accession>
<reference evidence="1" key="2">
    <citation type="submission" date="2006-01" db="EMBL/GenBank/DDBJ databases">
        <authorList>
            <person name="Williamson L.L."/>
            <person name="Borlee B.R."/>
            <person name="Schloss P.D."/>
            <person name="Guan C."/>
            <person name="Handelsman J."/>
        </authorList>
    </citation>
    <scope>NUCLEOTIDE SEQUENCE</scope>
</reference>